<dbReference type="Proteomes" id="UP000577956">
    <property type="component" value="Unassembled WGS sequence"/>
</dbReference>
<gene>
    <name evidence="4" type="ORF">BKA21_002637</name>
    <name evidence="3" type="ORF">Col01nite_12850</name>
</gene>
<dbReference type="InterPro" id="IPR014145">
    <property type="entry name" value="LigD_pol_dom"/>
</dbReference>
<dbReference type="Pfam" id="PF21686">
    <property type="entry name" value="LigD_Prim-Pol"/>
    <property type="match status" value="1"/>
</dbReference>
<accession>A0A7Y9FH68</accession>
<dbReference type="PANTHER" id="PTHR42705">
    <property type="entry name" value="BIFUNCTIONAL NON-HOMOLOGOUS END JOINING PROTEIN LIGD"/>
    <property type="match status" value="1"/>
</dbReference>
<dbReference type="InterPro" id="IPR052171">
    <property type="entry name" value="NHEJ_LigD"/>
</dbReference>
<organism evidence="4 5">
    <name type="scientific">Cellulomonas oligotrophica</name>
    <dbReference type="NCBI Taxonomy" id="931536"/>
    <lineage>
        <taxon>Bacteria</taxon>
        <taxon>Bacillati</taxon>
        <taxon>Actinomycetota</taxon>
        <taxon>Actinomycetes</taxon>
        <taxon>Micrococcales</taxon>
        <taxon>Cellulomonadaceae</taxon>
        <taxon>Cellulomonas</taxon>
    </lineage>
</organism>
<feature type="domain" description="DNA ligase D polymerase" evidence="2">
    <location>
        <begin position="33"/>
        <end position="296"/>
    </location>
</feature>
<dbReference type="EMBL" id="JACCBK010000001">
    <property type="protein sequence ID" value="NYD87088.1"/>
    <property type="molecule type" value="Genomic_DNA"/>
</dbReference>
<dbReference type="Proteomes" id="UP000618382">
    <property type="component" value="Unassembled WGS sequence"/>
</dbReference>
<sequence>MTPSAPAVELDVRGRTVRVSSPDRVVLPQRGFTKLDVVQHFLAVGDGILGALLHRPTTLERWPKGVVEGARMSTRQDSSGDAFYQKRVPQGAPDWVETSRIAFPSGRTADEVAPTELAVVAWAANLGTLTFHPWPVVRDDVERPDQLRIDLDPQPGTDFSDAVRVAPHVRELLAEHGMTGYPKTSGGRGVHVFVPIEPRWTFVDARRATIALGRELERRLPDQVTMRWWKEERGATIFVDYNQMARDRTIASAYSVRANARGTVSAPVTWDELPDVHPDDFDIGTMAARFAQVGDLYAPLVAHAAPRFSIEPLLELADRQERDEGHGDLPYPPEYPKMPGEPKRVQPSRDRDRPR</sequence>
<evidence type="ECO:0000313" key="4">
    <source>
        <dbReference type="EMBL" id="NYD87088.1"/>
    </source>
</evidence>
<dbReference type="Gene3D" id="3.90.920.10">
    <property type="entry name" value="DNA primase, PRIM domain"/>
    <property type="match status" value="1"/>
</dbReference>
<protein>
    <submittedName>
        <fullName evidence="3">ATP-dependent DNA ligase</fullName>
    </submittedName>
    <submittedName>
        <fullName evidence="4">DNA ligase D-like protein (Predicted polymerase)</fullName>
    </submittedName>
</protein>
<evidence type="ECO:0000313" key="5">
    <source>
        <dbReference type="Proteomes" id="UP000577956"/>
    </source>
</evidence>
<evidence type="ECO:0000313" key="6">
    <source>
        <dbReference type="Proteomes" id="UP000618382"/>
    </source>
</evidence>
<reference evidence="3 6" key="2">
    <citation type="submission" date="2021-01" db="EMBL/GenBank/DDBJ databases">
        <title>Whole genome shotgun sequence of Cellulomonas oligotrophica NBRC 109435.</title>
        <authorList>
            <person name="Komaki H."/>
            <person name="Tamura T."/>
        </authorList>
    </citation>
    <scope>NUCLEOTIDE SEQUENCE [LARGE SCALE GENOMIC DNA]</scope>
    <source>
        <strain evidence="3 6">NBRC 109435</strain>
    </source>
</reference>
<keyword evidence="4" id="KW-0436">Ligase</keyword>
<name>A0A7Y9FH68_9CELL</name>
<dbReference type="NCBIfam" id="TIGR02778">
    <property type="entry name" value="ligD_pol"/>
    <property type="match status" value="1"/>
</dbReference>
<dbReference type="AlphaFoldDB" id="A0A7Y9FH68"/>
<evidence type="ECO:0000256" key="1">
    <source>
        <dbReference type="SAM" id="MobiDB-lite"/>
    </source>
</evidence>
<evidence type="ECO:0000259" key="2">
    <source>
        <dbReference type="Pfam" id="PF21686"/>
    </source>
</evidence>
<dbReference type="RefSeq" id="WP_140459551.1">
    <property type="nucleotide sequence ID" value="NZ_BAABFI010000009.1"/>
</dbReference>
<dbReference type="GO" id="GO:0016874">
    <property type="term" value="F:ligase activity"/>
    <property type="evidence" value="ECO:0007669"/>
    <property type="project" value="UniProtKB-KW"/>
</dbReference>
<feature type="compositionally biased region" description="Basic and acidic residues" evidence="1">
    <location>
        <begin position="340"/>
        <end position="355"/>
    </location>
</feature>
<dbReference type="EMBL" id="BONN01000003">
    <property type="protein sequence ID" value="GIG32126.1"/>
    <property type="molecule type" value="Genomic_DNA"/>
</dbReference>
<feature type="region of interest" description="Disordered" evidence="1">
    <location>
        <begin position="317"/>
        <end position="355"/>
    </location>
</feature>
<dbReference type="CDD" id="cd04865">
    <property type="entry name" value="LigD_Pol_like_2"/>
    <property type="match status" value="1"/>
</dbReference>
<comment type="caution">
    <text evidence="4">The sequence shown here is derived from an EMBL/GenBank/DDBJ whole genome shotgun (WGS) entry which is preliminary data.</text>
</comment>
<keyword evidence="6" id="KW-1185">Reference proteome</keyword>
<dbReference type="PANTHER" id="PTHR42705:SF3">
    <property type="entry name" value="ATP-DEPENDENT DNA LIGASE"/>
    <property type="match status" value="1"/>
</dbReference>
<feature type="compositionally biased region" description="Basic and acidic residues" evidence="1">
    <location>
        <begin position="317"/>
        <end position="327"/>
    </location>
</feature>
<reference evidence="4 5" key="1">
    <citation type="submission" date="2020-07" db="EMBL/GenBank/DDBJ databases">
        <title>Sequencing the genomes of 1000 actinobacteria strains.</title>
        <authorList>
            <person name="Klenk H.-P."/>
        </authorList>
    </citation>
    <scope>NUCLEOTIDE SEQUENCE [LARGE SCALE GENOMIC DNA]</scope>
    <source>
        <strain evidence="4 5">DSM 24482</strain>
    </source>
</reference>
<proteinExistence type="predicted"/>
<evidence type="ECO:0000313" key="3">
    <source>
        <dbReference type="EMBL" id="GIG32126.1"/>
    </source>
</evidence>